<protein>
    <submittedName>
        <fullName evidence="17">Rubredoxin-NAD+ reductase</fullName>
    </submittedName>
</protein>
<keyword evidence="9" id="KW-0963">Cytoplasm</keyword>
<dbReference type="Proteomes" id="UP000199467">
    <property type="component" value="Unassembled WGS sequence"/>
</dbReference>
<dbReference type="SUPFAM" id="SSF57802">
    <property type="entry name" value="Rubredoxin-like"/>
    <property type="match status" value="1"/>
</dbReference>
<comment type="similarity">
    <text evidence="7">Belongs to the FAD-dependent oxidoreductase family.</text>
</comment>
<keyword evidence="14" id="KW-0560">Oxidoreductase</keyword>
<evidence type="ECO:0000256" key="2">
    <source>
        <dbReference type="ARBA" id="ARBA00001974"/>
    </source>
</evidence>
<dbReference type="InterPro" id="IPR024934">
    <property type="entry name" value="Rubredoxin-like_dom"/>
</dbReference>
<dbReference type="InterPro" id="IPR050260">
    <property type="entry name" value="FAD-bd_OxRdtase"/>
</dbReference>
<gene>
    <name evidence="17" type="ORF">SAMN05216576_11742</name>
</gene>
<evidence type="ECO:0000256" key="14">
    <source>
        <dbReference type="ARBA" id="ARBA00023002"/>
    </source>
</evidence>
<dbReference type="GO" id="GO:0005506">
    <property type="term" value="F:iron ion binding"/>
    <property type="evidence" value="ECO:0007669"/>
    <property type="project" value="InterPro"/>
</dbReference>
<dbReference type="Pfam" id="PF18113">
    <property type="entry name" value="Rbx_binding"/>
    <property type="match status" value="1"/>
</dbReference>
<dbReference type="AlphaFoldDB" id="A0A1G6V1X2"/>
<comment type="cofactor">
    <cofactor evidence="1">
        <name>Fe(3+)</name>
        <dbReference type="ChEBI" id="CHEBI:29034"/>
    </cofactor>
</comment>
<keyword evidence="11" id="KW-0479">Metal-binding</keyword>
<keyword evidence="15" id="KW-0408">Iron</keyword>
<dbReference type="PRINTS" id="PR00368">
    <property type="entry name" value="FADPNR"/>
</dbReference>
<evidence type="ECO:0000256" key="12">
    <source>
        <dbReference type="ARBA" id="ARBA00022827"/>
    </source>
</evidence>
<dbReference type="PANTHER" id="PTHR43429:SF3">
    <property type="entry name" value="NITRITE REDUCTASE [NAD(P)H]"/>
    <property type="match status" value="1"/>
</dbReference>
<keyword evidence="12" id="KW-0274">FAD</keyword>
<dbReference type="InterPro" id="IPR024935">
    <property type="entry name" value="Rubredoxin_dom"/>
</dbReference>
<comment type="subcellular location">
    <subcellularLocation>
        <location evidence="4">Cytoplasm</location>
    </subcellularLocation>
</comment>
<comment type="function">
    <text evidence="3">Involved in the hydrocarbon hydroxylating system, which transfers electrons from NADH to rubredoxin reductase and then through rubredoxin to alkane 1 monooxygenase.</text>
</comment>
<comment type="pathway">
    <text evidence="5">Hydrocarbon metabolism; alkane degradation.</text>
</comment>
<dbReference type="Gene3D" id="2.20.28.10">
    <property type="match status" value="1"/>
</dbReference>
<evidence type="ECO:0000256" key="6">
    <source>
        <dbReference type="ARBA" id="ARBA00005337"/>
    </source>
</evidence>
<evidence type="ECO:0000256" key="4">
    <source>
        <dbReference type="ARBA" id="ARBA00004496"/>
    </source>
</evidence>
<keyword evidence="16" id="KW-0520">NAD</keyword>
<comment type="similarity">
    <text evidence="6">Belongs to the rubredoxin family.</text>
</comment>
<dbReference type="InterPro" id="IPR023753">
    <property type="entry name" value="FAD/NAD-binding_dom"/>
</dbReference>
<evidence type="ECO:0000256" key="10">
    <source>
        <dbReference type="ARBA" id="ARBA00022630"/>
    </source>
</evidence>
<keyword evidence="13" id="KW-0249">Electron transport</keyword>
<dbReference type="SUPFAM" id="SSF51905">
    <property type="entry name" value="FAD/NAD(P)-binding domain"/>
    <property type="match status" value="1"/>
</dbReference>
<dbReference type="Gene3D" id="3.30.390.120">
    <property type="match status" value="1"/>
</dbReference>
<evidence type="ECO:0000256" key="9">
    <source>
        <dbReference type="ARBA" id="ARBA00022490"/>
    </source>
</evidence>
<keyword evidence="8" id="KW-0813">Transport</keyword>
<evidence type="ECO:0000256" key="5">
    <source>
        <dbReference type="ARBA" id="ARBA00004933"/>
    </source>
</evidence>
<comment type="cofactor">
    <cofactor evidence="2">
        <name>FAD</name>
        <dbReference type="ChEBI" id="CHEBI:57692"/>
    </cofactor>
</comment>
<dbReference type="FunFam" id="2.20.28.10:FF:000001">
    <property type="entry name" value="Rubredoxin"/>
    <property type="match status" value="1"/>
</dbReference>
<keyword evidence="10" id="KW-0285">Flavoprotein</keyword>
<proteinExistence type="inferred from homology"/>
<dbReference type="PROSITE" id="PS50903">
    <property type="entry name" value="RUBREDOXIN_LIKE"/>
    <property type="match status" value="1"/>
</dbReference>
<sequence>MFKTWLCVVCGLIYDEALGWPDDGIVAGTRWEDVPADWKCPECKVGKEDFEMLDISPVVAAAAAPLSTPLPVPPQPLQTLAADVRQPIVIIGSGYAGYGLAQALRRADAEVEIRVLTQESGHLYSKPALSIGLAQGKSADALAGESALAIEKRLKIRVYPHCTVERIDTTARRLHTNIGEMEYGQLVLASGAAPIRLPIEGASDALISVNNLHDYRSFRERLVGVRRVAILGDGLIGCEFANDLAASGFQVSVIGLGKWPMERLLPAEAGQHLQSALAALGVSWHLQNTLRRVDALEQGYCLTLANGESLEADLVLSAVGLQPNLGLAKCAGLAVGRGIRVDAQLQSSQPGIYALGDCIEVDGQLLPYLAPINQGIAALSKTLLGQPTAVSYPLMPVTVKTPAAPLCLLAPAPGTAGEWRCTPSADGLSAGFYDAQGLACGFVLLGRQAQTQRNSWLQSCQNAQRSVA</sequence>
<dbReference type="Pfam" id="PF07992">
    <property type="entry name" value="Pyr_redox_2"/>
    <property type="match status" value="1"/>
</dbReference>
<dbReference type="CDD" id="cd00730">
    <property type="entry name" value="rubredoxin"/>
    <property type="match status" value="1"/>
</dbReference>
<dbReference type="Gene3D" id="3.50.50.60">
    <property type="entry name" value="FAD/NAD(P)-binding domain"/>
    <property type="match status" value="2"/>
</dbReference>
<organism evidence="17 18">
    <name type="scientific">Ectopseudomonas chengduensis</name>
    <dbReference type="NCBI Taxonomy" id="489632"/>
    <lineage>
        <taxon>Bacteria</taxon>
        <taxon>Pseudomonadati</taxon>
        <taxon>Pseudomonadota</taxon>
        <taxon>Gammaproteobacteria</taxon>
        <taxon>Pseudomonadales</taxon>
        <taxon>Pseudomonadaceae</taxon>
        <taxon>Ectopseudomonas</taxon>
    </lineage>
</organism>
<evidence type="ECO:0000313" key="18">
    <source>
        <dbReference type="Proteomes" id="UP000199467"/>
    </source>
</evidence>
<evidence type="ECO:0000256" key="7">
    <source>
        <dbReference type="ARBA" id="ARBA00006442"/>
    </source>
</evidence>
<dbReference type="GO" id="GO:0016491">
    <property type="term" value="F:oxidoreductase activity"/>
    <property type="evidence" value="ECO:0007669"/>
    <property type="project" value="UniProtKB-KW"/>
</dbReference>
<evidence type="ECO:0000256" key="16">
    <source>
        <dbReference type="ARBA" id="ARBA00023027"/>
    </source>
</evidence>
<evidence type="ECO:0000256" key="11">
    <source>
        <dbReference type="ARBA" id="ARBA00022723"/>
    </source>
</evidence>
<dbReference type="InterPro" id="IPR036188">
    <property type="entry name" value="FAD/NAD-bd_sf"/>
</dbReference>
<evidence type="ECO:0000256" key="13">
    <source>
        <dbReference type="ARBA" id="ARBA00022982"/>
    </source>
</evidence>
<name>A0A1G6V1X2_9GAMM</name>
<reference evidence="18" key="1">
    <citation type="submission" date="2016-10" db="EMBL/GenBank/DDBJ databases">
        <authorList>
            <person name="Varghese N."/>
            <person name="Submissions S."/>
        </authorList>
    </citation>
    <scope>NUCLEOTIDE SEQUENCE [LARGE SCALE GENOMIC DNA]</scope>
    <source>
        <strain evidence="18">DSM 26382</strain>
    </source>
</reference>
<evidence type="ECO:0000256" key="8">
    <source>
        <dbReference type="ARBA" id="ARBA00022448"/>
    </source>
</evidence>
<evidence type="ECO:0000256" key="1">
    <source>
        <dbReference type="ARBA" id="ARBA00001965"/>
    </source>
</evidence>
<dbReference type="PRINTS" id="PR00411">
    <property type="entry name" value="PNDRDTASEI"/>
</dbReference>
<dbReference type="PRINTS" id="PR00163">
    <property type="entry name" value="RUBREDOXIN"/>
</dbReference>
<evidence type="ECO:0000256" key="15">
    <source>
        <dbReference type="ARBA" id="ARBA00023004"/>
    </source>
</evidence>
<evidence type="ECO:0000313" key="17">
    <source>
        <dbReference type="EMBL" id="SDD47491.1"/>
    </source>
</evidence>
<keyword evidence="18" id="KW-1185">Reference proteome</keyword>
<dbReference type="GO" id="GO:0005737">
    <property type="term" value="C:cytoplasm"/>
    <property type="evidence" value="ECO:0007669"/>
    <property type="project" value="UniProtKB-SubCell"/>
</dbReference>
<accession>A0A1G6V1X2</accession>
<dbReference type="PANTHER" id="PTHR43429">
    <property type="entry name" value="PYRIDINE NUCLEOTIDE-DISULFIDE OXIDOREDUCTASE DOMAIN-CONTAINING"/>
    <property type="match status" value="1"/>
</dbReference>
<dbReference type="RefSeq" id="WP_017676552.1">
    <property type="nucleotide sequence ID" value="NZ_FMZQ01000017.1"/>
</dbReference>
<evidence type="ECO:0000256" key="3">
    <source>
        <dbReference type="ARBA" id="ARBA00002792"/>
    </source>
</evidence>
<dbReference type="InterPro" id="IPR041364">
    <property type="entry name" value="Rbx-bd"/>
</dbReference>
<dbReference type="EMBL" id="FMZQ01000017">
    <property type="protein sequence ID" value="SDD47491.1"/>
    <property type="molecule type" value="Genomic_DNA"/>
</dbReference>
<dbReference type="Pfam" id="PF00301">
    <property type="entry name" value="Rubredoxin"/>
    <property type="match status" value="1"/>
</dbReference>